<dbReference type="OrthoDB" id="7503989at2"/>
<sequence>MATFIHPNPETAQAIHDLYAITNRLNNLYPGRHFTPDGHMVGSLGEVVAADYYGLKLFEASRPVHDAEDHQGRLIQIKATQGTRVSLNEEPNYLIVLLIHPDGSFEEICNGPGKQVWEACGKQQKTSQRPISLTKLRTLNQSVQAAEKIAPPKLQKDSP</sequence>
<dbReference type="EMBL" id="SRYE01000005">
    <property type="protein sequence ID" value="TGY61349.1"/>
    <property type="molecule type" value="Genomic_DNA"/>
</dbReference>
<comment type="caution">
    <text evidence="2">The sequence shown here is derived from an EMBL/GenBank/DDBJ whole genome shotgun (WGS) entry which is preliminary data.</text>
</comment>
<evidence type="ECO:0000313" key="3">
    <source>
        <dbReference type="Proteomes" id="UP000310263"/>
    </source>
</evidence>
<feature type="domain" description="DUF6998" evidence="1">
    <location>
        <begin position="17"/>
        <end position="149"/>
    </location>
</feature>
<proteinExistence type="predicted"/>
<dbReference type="RefSeq" id="WP_136013071.1">
    <property type="nucleotide sequence ID" value="NZ_SRYE01000005.1"/>
</dbReference>
<name>A0A4S2EXY2_9ACTN</name>
<dbReference type="InterPro" id="IPR054267">
    <property type="entry name" value="DUF6998"/>
</dbReference>
<gene>
    <name evidence="2" type="ORF">E5334_08025</name>
</gene>
<dbReference type="Pfam" id="PF22522">
    <property type="entry name" value="DUF6998"/>
    <property type="match status" value="1"/>
</dbReference>
<dbReference type="AlphaFoldDB" id="A0A4S2EXY2"/>
<organism evidence="2 3">
    <name type="scientific">Muricaecibacterium torontonense</name>
    <dbReference type="NCBI Taxonomy" id="3032871"/>
    <lineage>
        <taxon>Bacteria</taxon>
        <taxon>Bacillati</taxon>
        <taxon>Actinomycetota</taxon>
        <taxon>Coriobacteriia</taxon>
        <taxon>Coriobacteriales</taxon>
        <taxon>Atopobiaceae</taxon>
        <taxon>Muricaecibacterium</taxon>
    </lineage>
</organism>
<dbReference type="Proteomes" id="UP000310263">
    <property type="component" value="Unassembled WGS sequence"/>
</dbReference>
<protein>
    <recommendedName>
        <fullName evidence="1">DUF6998 domain-containing protein</fullName>
    </recommendedName>
</protein>
<evidence type="ECO:0000313" key="2">
    <source>
        <dbReference type="EMBL" id="TGY61349.1"/>
    </source>
</evidence>
<keyword evidence="3" id="KW-1185">Reference proteome</keyword>
<evidence type="ECO:0000259" key="1">
    <source>
        <dbReference type="Pfam" id="PF22522"/>
    </source>
</evidence>
<reference evidence="2 3" key="1">
    <citation type="submission" date="2019-04" db="EMBL/GenBank/DDBJ databases">
        <title>Microbes associate with the intestines of laboratory mice.</title>
        <authorList>
            <person name="Navarre W."/>
            <person name="Wong E."/>
            <person name="Huang K."/>
            <person name="Tropini C."/>
            <person name="Ng K."/>
            <person name="Yu B."/>
        </authorList>
    </citation>
    <scope>NUCLEOTIDE SEQUENCE [LARGE SCALE GENOMIC DNA]</scope>
    <source>
        <strain evidence="2 3">NM07_P-09</strain>
    </source>
</reference>
<accession>A0A4S2EXY2</accession>